<dbReference type="GO" id="GO:0007346">
    <property type="term" value="P:regulation of mitotic cell cycle"/>
    <property type="evidence" value="ECO:0007669"/>
    <property type="project" value="TreeGrafter"/>
</dbReference>
<keyword evidence="6" id="KW-0418">Kinase</keyword>
<dbReference type="Ensembl" id="ENSELUT00000030911.3">
    <property type="protein sequence ID" value="ENSELUP00000020480.3"/>
    <property type="gene ID" value="ENSELUG00000019705.3"/>
</dbReference>
<dbReference type="RefSeq" id="XP_019905329.2">
    <property type="nucleotide sequence ID" value="XM_020049770.2"/>
</dbReference>
<reference evidence="14" key="2">
    <citation type="submission" date="2020-02" db="EMBL/GenBank/DDBJ databases">
        <title>Esox lucius (northern pike) genome, fEsoLuc1, primary haplotype.</title>
        <authorList>
            <person name="Myers G."/>
            <person name="Karagic N."/>
            <person name="Meyer A."/>
            <person name="Pippel M."/>
            <person name="Reichard M."/>
            <person name="Winkler S."/>
            <person name="Tracey A."/>
            <person name="Sims Y."/>
            <person name="Howe K."/>
            <person name="Rhie A."/>
            <person name="Formenti G."/>
            <person name="Durbin R."/>
            <person name="Fedrigo O."/>
            <person name="Jarvis E.D."/>
        </authorList>
    </citation>
    <scope>NUCLEOTIDE SEQUENCE [LARGE SCALE GENOMIC DNA]</scope>
</reference>
<dbReference type="SMART" id="SM00220">
    <property type="entry name" value="S_TKc"/>
    <property type="match status" value="1"/>
</dbReference>
<evidence type="ECO:0000259" key="13">
    <source>
        <dbReference type="PROSITE" id="PS50011"/>
    </source>
</evidence>
<dbReference type="FunFam" id="3.30.200.20:FF:000246">
    <property type="entry name" value="Pim proto-oncogene, serine/threonine kinase,-related 152"/>
    <property type="match status" value="1"/>
</dbReference>
<reference evidence="14" key="3">
    <citation type="submission" date="2025-08" db="UniProtKB">
        <authorList>
            <consortium name="Ensembl"/>
        </authorList>
    </citation>
    <scope>IDENTIFICATION</scope>
</reference>
<proteinExistence type="inferred from homology"/>
<evidence type="ECO:0000256" key="6">
    <source>
        <dbReference type="ARBA" id="ARBA00022777"/>
    </source>
</evidence>
<comment type="catalytic activity">
    <reaction evidence="8">
        <text>L-threonyl-[protein] + ATP = O-phospho-L-threonyl-[protein] + ADP + H(+)</text>
        <dbReference type="Rhea" id="RHEA:46608"/>
        <dbReference type="Rhea" id="RHEA-COMP:11060"/>
        <dbReference type="Rhea" id="RHEA-COMP:11605"/>
        <dbReference type="ChEBI" id="CHEBI:15378"/>
        <dbReference type="ChEBI" id="CHEBI:30013"/>
        <dbReference type="ChEBI" id="CHEBI:30616"/>
        <dbReference type="ChEBI" id="CHEBI:61977"/>
        <dbReference type="ChEBI" id="CHEBI:456216"/>
        <dbReference type="EC" id="2.7.11.1"/>
    </reaction>
</comment>
<dbReference type="GeneID" id="105006881"/>
<feature type="binding site" evidence="10">
    <location>
        <position position="192"/>
    </location>
    <ligand>
        <name>ATP</name>
        <dbReference type="ChEBI" id="CHEBI:30616"/>
    </ligand>
</feature>
<dbReference type="GO" id="GO:0005737">
    <property type="term" value="C:cytoplasm"/>
    <property type="evidence" value="ECO:0007669"/>
    <property type="project" value="TreeGrafter"/>
</dbReference>
<evidence type="ECO:0000256" key="1">
    <source>
        <dbReference type="ARBA" id="ARBA00005505"/>
    </source>
</evidence>
<dbReference type="InterPro" id="IPR011009">
    <property type="entry name" value="Kinase-like_dom_sf"/>
</dbReference>
<keyword evidence="4" id="KW-0808">Transferase</keyword>
<dbReference type="PROSITE" id="PS00107">
    <property type="entry name" value="PROTEIN_KINASE_ATP"/>
    <property type="match status" value="1"/>
</dbReference>
<evidence type="ECO:0000256" key="12">
    <source>
        <dbReference type="SAM" id="MobiDB-lite"/>
    </source>
</evidence>
<evidence type="ECO:0000256" key="3">
    <source>
        <dbReference type="ARBA" id="ARBA00022527"/>
    </source>
</evidence>
<dbReference type="PROSITE" id="PS50011">
    <property type="entry name" value="PROTEIN_KINASE_DOM"/>
    <property type="match status" value="1"/>
</dbReference>
<keyword evidence="7 10" id="KW-0067">ATP-binding</keyword>
<accession>A0A3P8YVD5</accession>
<dbReference type="InterPro" id="IPR051138">
    <property type="entry name" value="PIM_Ser/Thr_kinase"/>
</dbReference>
<dbReference type="InterPro" id="IPR000719">
    <property type="entry name" value="Prot_kinase_dom"/>
</dbReference>
<dbReference type="OMA" id="DERIWIK"/>
<reference evidence="15" key="1">
    <citation type="journal article" date="2014" name="PLoS ONE">
        <title>The genome and linkage map of the northern pike (Esox lucius): conserved synteny revealed between the salmonid sister group and the Neoteleostei.</title>
        <authorList>
            <person name="Rondeau E.B."/>
            <person name="Minkley D.R."/>
            <person name="Leong J.S."/>
            <person name="Messmer A.M."/>
            <person name="Jantzen J.R."/>
            <person name="von Schalburg K.R."/>
            <person name="Lemon C."/>
            <person name="Bird N.H."/>
            <person name="Koop B.F."/>
        </authorList>
    </citation>
    <scope>NUCLEOTIDE SEQUENCE</scope>
</reference>
<dbReference type="AlphaFoldDB" id="A0A3P8YVD5"/>
<evidence type="ECO:0000256" key="11">
    <source>
        <dbReference type="RuleBase" id="RU000304"/>
    </source>
</evidence>
<evidence type="ECO:0000313" key="15">
    <source>
        <dbReference type="Proteomes" id="UP000265140"/>
    </source>
</evidence>
<name>A0A3P8YVD5_ESOLU</name>
<dbReference type="InParanoid" id="A0A3P8YVD5"/>
<keyword evidence="5 10" id="KW-0547">Nucleotide-binding</keyword>
<dbReference type="GO" id="GO:0004674">
    <property type="term" value="F:protein serine/threonine kinase activity"/>
    <property type="evidence" value="ECO:0007669"/>
    <property type="project" value="UniProtKB-KW"/>
</dbReference>
<feature type="domain" description="Protein kinase" evidence="13">
    <location>
        <begin position="159"/>
        <end position="417"/>
    </location>
</feature>
<keyword evidence="15" id="KW-1185">Reference proteome</keyword>
<dbReference type="Pfam" id="PF00069">
    <property type="entry name" value="Pkinase"/>
    <property type="match status" value="1"/>
</dbReference>
<dbReference type="EC" id="2.7.11.1" evidence="2"/>
<protein>
    <recommendedName>
        <fullName evidence="2">non-specific serine/threonine protein kinase</fullName>
        <ecNumber evidence="2">2.7.11.1</ecNumber>
    </recommendedName>
</protein>
<reference evidence="14" key="4">
    <citation type="submission" date="2025-09" db="UniProtKB">
        <authorList>
            <consortium name="Ensembl"/>
        </authorList>
    </citation>
    <scope>IDENTIFICATION</scope>
</reference>
<sequence>MELRMKRKSHSESDEGPPRKRSKKRKQATAKRISPVTPGVCSPRAAQGSLPEGEDSCHRRVTKTRASPGRKPTWQKARECHPPAQSDQPGRSVQSSKRKRDASSLDAEDLNAAKKSRASVASTSCSWGTPLAKLWEICHKLLGCLQAPFFGKAGFSSLYNVGKMLGQGGFGSVYEGTRKQDGKNVALKFILKAHDDEYLTLPETSHTLPLEVALHLLVSQPPACDHVVGLLDWFDQPDQIILVMEHPAPCTDVYDYMCNVADGALSEDTARGIMRQAVLACRHCRDRGVLHRDVKGENLLLQTDTLQVKLIDFGCGDLLKEEPYHEYSGTVDYCPPECFTKGMYNGREATVWSLGVLLFLMVNGKLPYRDVHRIRRGHRLRFKTGVSKECRHLIHLCLRRNAKARPTLEEILQNDWLLNRDLCPHS</sequence>
<dbReference type="Proteomes" id="UP000265140">
    <property type="component" value="Chromosome 9"/>
</dbReference>
<evidence type="ECO:0000256" key="8">
    <source>
        <dbReference type="ARBA" id="ARBA00047899"/>
    </source>
</evidence>
<dbReference type="Gene3D" id="1.10.510.10">
    <property type="entry name" value="Transferase(Phosphotransferase) domain 1"/>
    <property type="match status" value="1"/>
</dbReference>
<dbReference type="InterPro" id="IPR017441">
    <property type="entry name" value="Protein_kinase_ATP_BS"/>
</dbReference>
<dbReference type="Gene3D" id="3.30.200.20">
    <property type="entry name" value="Phosphorylase Kinase, domain 1"/>
    <property type="match status" value="1"/>
</dbReference>
<dbReference type="GeneTree" id="ENSGT00950000182996"/>
<evidence type="ECO:0000256" key="10">
    <source>
        <dbReference type="PROSITE-ProRule" id="PRU10141"/>
    </source>
</evidence>
<dbReference type="PANTHER" id="PTHR22984">
    <property type="entry name" value="SERINE/THREONINE-PROTEIN KINASE PIM"/>
    <property type="match status" value="1"/>
</dbReference>
<evidence type="ECO:0000256" key="2">
    <source>
        <dbReference type="ARBA" id="ARBA00012513"/>
    </source>
</evidence>
<feature type="compositionally biased region" description="Basic and acidic residues" evidence="12">
    <location>
        <begin position="1"/>
        <end position="18"/>
    </location>
</feature>
<comment type="catalytic activity">
    <reaction evidence="9">
        <text>L-seryl-[protein] + ATP = O-phospho-L-seryl-[protein] + ADP + H(+)</text>
        <dbReference type="Rhea" id="RHEA:17989"/>
        <dbReference type="Rhea" id="RHEA-COMP:9863"/>
        <dbReference type="Rhea" id="RHEA-COMP:11604"/>
        <dbReference type="ChEBI" id="CHEBI:15378"/>
        <dbReference type="ChEBI" id="CHEBI:29999"/>
        <dbReference type="ChEBI" id="CHEBI:30616"/>
        <dbReference type="ChEBI" id="CHEBI:83421"/>
        <dbReference type="ChEBI" id="CHEBI:456216"/>
        <dbReference type="EC" id="2.7.11.1"/>
    </reaction>
</comment>
<evidence type="ECO:0000256" key="9">
    <source>
        <dbReference type="ARBA" id="ARBA00048679"/>
    </source>
</evidence>
<dbReference type="SUPFAM" id="SSF56112">
    <property type="entry name" value="Protein kinase-like (PK-like)"/>
    <property type="match status" value="1"/>
</dbReference>
<evidence type="ECO:0000256" key="7">
    <source>
        <dbReference type="ARBA" id="ARBA00022840"/>
    </source>
</evidence>
<organism evidence="14 15">
    <name type="scientific">Esox lucius</name>
    <name type="common">Northern pike</name>
    <dbReference type="NCBI Taxonomy" id="8010"/>
    <lineage>
        <taxon>Eukaryota</taxon>
        <taxon>Metazoa</taxon>
        <taxon>Chordata</taxon>
        <taxon>Craniata</taxon>
        <taxon>Vertebrata</taxon>
        <taxon>Euteleostomi</taxon>
        <taxon>Actinopterygii</taxon>
        <taxon>Neopterygii</taxon>
        <taxon>Teleostei</taxon>
        <taxon>Protacanthopterygii</taxon>
        <taxon>Esociformes</taxon>
        <taxon>Esocidae</taxon>
        <taxon>Esox</taxon>
    </lineage>
</organism>
<comment type="similarity">
    <text evidence="1">Belongs to the protein kinase superfamily. CAMK Ser/Thr protein kinase family. PIM subfamily.</text>
</comment>
<evidence type="ECO:0000313" key="14">
    <source>
        <dbReference type="Ensembl" id="ENSELUP00000020480.3"/>
    </source>
</evidence>
<feature type="compositionally biased region" description="Polar residues" evidence="12">
    <location>
        <begin position="85"/>
        <end position="95"/>
    </location>
</feature>
<feature type="compositionally biased region" description="Basic residues" evidence="12">
    <location>
        <begin position="19"/>
        <end position="29"/>
    </location>
</feature>
<feature type="region of interest" description="Disordered" evidence="12">
    <location>
        <begin position="1"/>
        <end position="113"/>
    </location>
</feature>
<dbReference type="InterPro" id="IPR008271">
    <property type="entry name" value="Ser/Thr_kinase_AS"/>
</dbReference>
<evidence type="ECO:0000256" key="5">
    <source>
        <dbReference type="ARBA" id="ARBA00022741"/>
    </source>
</evidence>
<evidence type="ECO:0000256" key="4">
    <source>
        <dbReference type="ARBA" id="ARBA00022679"/>
    </source>
</evidence>
<dbReference type="Bgee" id="ENSELUG00000019705">
    <property type="expression patterns" value="Expressed in testis and 3 other cell types or tissues"/>
</dbReference>
<dbReference type="GO" id="GO:0005524">
    <property type="term" value="F:ATP binding"/>
    <property type="evidence" value="ECO:0007669"/>
    <property type="project" value="UniProtKB-UniRule"/>
</dbReference>
<dbReference type="PROSITE" id="PS00108">
    <property type="entry name" value="PROTEIN_KINASE_ST"/>
    <property type="match status" value="1"/>
</dbReference>
<dbReference type="PANTHER" id="PTHR22984:SF11">
    <property type="entry name" value="AURORA KINASE-RELATED"/>
    <property type="match status" value="1"/>
</dbReference>
<dbReference type="GO" id="GO:0043066">
    <property type="term" value="P:negative regulation of apoptotic process"/>
    <property type="evidence" value="ECO:0007669"/>
    <property type="project" value="TreeGrafter"/>
</dbReference>
<keyword evidence="3 11" id="KW-0723">Serine/threonine-protein kinase</keyword>
<dbReference type="KEGG" id="els:105006881"/>